<dbReference type="GO" id="GO:0046872">
    <property type="term" value="F:metal ion binding"/>
    <property type="evidence" value="ECO:0007669"/>
    <property type="project" value="UniProtKB-KW"/>
</dbReference>
<dbReference type="PROSITE" id="PS01175">
    <property type="entry name" value="RIBONUCLEASE_II"/>
    <property type="match status" value="1"/>
</dbReference>
<dbReference type="HAMAP" id="MF_03045">
    <property type="entry name" value="DIS3L2"/>
    <property type="match status" value="1"/>
</dbReference>
<dbReference type="GO" id="GO:0010587">
    <property type="term" value="P:miRNA catabolic process"/>
    <property type="evidence" value="ECO:0007669"/>
    <property type="project" value="TreeGrafter"/>
</dbReference>
<evidence type="ECO:0000259" key="10">
    <source>
        <dbReference type="SMART" id="SM00955"/>
    </source>
</evidence>
<dbReference type="InterPro" id="IPR001900">
    <property type="entry name" value="RNase_II/R"/>
</dbReference>
<dbReference type="GO" id="GO:1990074">
    <property type="term" value="P:polyuridylation-dependent mRNA catabolic process"/>
    <property type="evidence" value="ECO:0007669"/>
    <property type="project" value="UniProtKB-UniRule"/>
</dbReference>
<dbReference type="Proteomes" id="UP000887566">
    <property type="component" value="Unplaced"/>
</dbReference>
<dbReference type="FunFam" id="2.40.50.700:FF:000003">
    <property type="entry name" value="DIS3-like exonuclease 2"/>
    <property type="match status" value="1"/>
</dbReference>
<evidence type="ECO:0000256" key="1">
    <source>
        <dbReference type="ARBA" id="ARBA00022490"/>
    </source>
</evidence>
<keyword evidence="3 8" id="KW-0479">Metal-binding</keyword>
<feature type="region of interest" description="Disordered" evidence="9">
    <location>
        <begin position="92"/>
        <end position="162"/>
    </location>
</feature>
<dbReference type="GO" id="GO:0008266">
    <property type="term" value="F:poly(U) RNA binding"/>
    <property type="evidence" value="ECO:0007669"/>
    <property type="project" value="UniProtKB-ARBA"/>
</dbReference>
<feature type="region of interest" description="Disordered" evidence="9">
    <location>
        <begin position="260"/>
        <end position="331"/>
    </location>
</feature>
<comment type="cofactor">
    <cofactor evidence="8">
        <name>Mg(2+)</name>
        <dbReference type="ChEBI" id="CHEBI:18420"/>
    </cofactor>
    <cofactor evidence="8">
        <name>Mn(2+)</name>
        <dbReference type="ChEBI" id="CHEBI:29035"/>
    </cofactor>
</comment>
<comment type="function">
    <text evidence="8">3'-5'-exoribonuclease that specifically recognizes RNAs polyuridylated at their 3' end and mediates their degradation. Component of an exosome-independent RNA degradation pathway that mediates degradation of cytoplasmic mRNAs that have been deadenylated and subsequently uridylated at their 3'.</text>
</comment>
<keyword evidence="5 8" id="KW-0269">Exonuclease</keyword>
<evidence type="ECO:0000256" key="9">
    <source>
        <dbReference type="SAM" id="MobiDB-lite"/>
    </source>
</evidence>
<dbReference type="Gene3D" id="2.40.50.700">
    <property type="match status" value="1"/>
</dbReference>
<evidence type="ECO:0000256" key="8">
    <source>
        <dbReference type="HAMAP-Rule" id="MF_03045"/>
    </source>
</evidence>
<dbReference type="InterPro" id="IPR012340">
    <property type="entry name" value="NA-bd_OB-fold"/>
</dbReference>
<dbReference type="EC" id="3.1.13.-" evidence="8"/>
<dbReference type="WBParaSite" id="PSAMB.scaffold2819size21101.g19248.t1">
    <property type="protein sequence ID" value="PSAMB.scaffold2819size21101.g19248.t1"/>
    <property type="gene ID" value="PSAMB.scaffold2819size21101.g19248"/>
</dbReference>
<evidence type="ECO:0000313" key="11">
    <source>
        <dbReference type="Proteomes" id="UP000887566"/>
    </source>
</evidence>
<keyword evidence="1 8" id="KW-0963">Cytoplasm</keyword>
<dbReference type="InterPro" id="IPR033771">
    <property type="entry name" value="Rrp44_CSD1"/>
</dbReference>
<dbReference type="Pfam" id="PF17877">
    <property type="entry name" value="Dis3l2_C_term"/>
    <property type="match status" value="1"/>
</dbReference>
<dbReference type="PANTHER" id="PTHR23355">
    <property type="entry name" value="RIBONUCLEASE"/>
    <property type="match status" value="1"/>
</dbReference>
<dbReference type="InterPro" id="IPR041093">
    <property type="entry name" value="Dis3l2-like_C"/>
</dbReference>
<dbReference type="InterPro" id="IPR041505">
    <property type="entry name" value="Dis3_CSD2"/>
</dbReference>
<proteinExistence type="inferred from homology"/>
<dbReference type="InterPro" id="IPR022966">
    <property type="entry name" value="RNase_II/R_CS"/>
</dbReference>
<keyword evidence="7 8" id="KW-0694">RNA-binding</keyword>
<comment type="subcellular location">
    <subcellularLocation>
        <location evidence="8">Cytoplasm</location>
    </subcellularLocation>
    <subcellularLocation>
        <location evidence="8">Cytoplasm</location>
        <location evidence="8">P-body</location>
    </subcellularLocation>
</comment>
<sequence length="1084" mass="120383">SLPPLPPFPFLPPGMPSLAPFLGPPGARPPLPDPVMMSLALSSMFHMQQQQQQRLNRPRAPALDAEATALLASLQRGRPSADAEAVRTGKISVAELMGKQQSSKTQTTPKRPPTNVPPAQQQQHYFPPPLQGLFAGPSISSAQSQLRQPPGANKGQQQQQQLKARKPFFTPYLTPDALQRGLKNGSLVKGALRVNQRNYEESFVDNPEGNEQQDIVILGLHDRNRALHGDVVVVRIKERIHWIVRDNMYRSWREGHLNISRDDDGQPLTIPPIKQDSPCTSGAESENGSPSKPVDEKSSVSALIPSASEDESASLPSAELPTPKKSSTMDIPADLHYERSLLLRIYNDLNATGGASPAALDSETATMIRRLSIHREDGGKASPPAAIEDGAAGRSPPGALIPAVKKINQGARRGNYKLLSEMPDEDWGIPDACLQKTAEVVFIAEQKNSRAAVGQLKTMADNNRSWALFSPGDSRMPRMMIPSDQLPTGFFDRPQDFAKFIFIARMVEWQPTAQFARGKLYRSLGMAGEIEPETEGLLIANDIDTREFSAAAIACLPVIESSSAWTIPEMEFKYRRDFRTETVFTIDPATARDLDDALHIRQLDDGQWEVGVHIADVSYFLQPNNELDNWAANRATSVYLIHKVIPMLPRLLCEELCSLVPGVDRLTFSVVWKLNDRAEIVDEWFGRSIIKSCVKLAYEHAQGFIADPDREWTTDELPVLSDARTPAEIATAVRQLNQLAAIIRKRRFDNGAVRLDQPKLVFTLDAETGMPSGCTFYERKDANSLVEEYMLMANAAVAKRIEEHYPKTALLRRHPPPNQKLMREVIDLCEKIGYPVDGRSSGGLHTSLQHYIGDTSKQTAVMAVLTQLLMRPMKLAVYFCTGTVASQADYRHYALNMPFYTHFTSPIRRYADVMVHRLLAASLGYCPPPTLTPEEVEMRAKHCNDKKYAAKQVSEASGEMFFGVFIKACGPIEERGVVMNVLDQSFDVLLVRYGIVKRVYANKLQLVRDPKFEEGPPPVLTLYWDPAADKNRTDDEKANSASSGFIKQTITICSIVTCVLTSLPEPTKFQAVIKPCADERAERL</sequence>
<feature type="binding site" evidence="8">
    <location>
        <position position="587"/>
    </location>
    <ligand>
        <name>Mg(2+)</name>
        <dbReference type="ChEBI" id="CHEBI:18420"/>
    </ligand>
</feature>
<keyword evidence="4 8" id="KW-0378">Hydrolase</keyword>
<comment type="similarity">
    <text evidence="8">Belongs to the RNR ribonuclease family. DIS3L2 subfamily.</text>
</comment>
<organism evidence="11 12">
    <name type="scientific">Plectus sambesii</name>
    <dbReference type="NCBI Taxonomy" id="2011161"/>
    <lineage>
        <taxon>Eukaryota</taxon>
        <taxon>Metazoa</taxon>
        <taxon>Ecdysozoa</taxon>
        <taxon>Nematoda</taxon>
        <taxon>Chromadorea</taxon>
        <taxon>Plectida</taxon>
        <taxon>Plectina</taxon>
        <taxon>Plectoidea</taxon>
        <taxon>Plectidae</taxon>
        <taxon>Plectus</taxon>
    </lineage>
</organism>
<dbReference type="Gene3D" id="2.40.50.690">
    <property type="match status" value="1"/>
</dbReference>
<protein>
    <recommendedName>
        <fullName evidence="8">DIS3-like exonuclease 2</fullName>
        <ecNumber evidence="8">3.1.13.-</ecNumber>
    </recommendedName>
</protein>
<keyword evidence="6 8" id="KW-0460">Magnesium</keyword>
<keyword evidence="2 8" id="KW-0540">Nuclease</keyword>
<feature type="compositionally biased region" description="Polar residues" evidence="9">
    <location>
        <begin position="277"/>
        <end position="290"/>
    </location>
</feature>
<feature type="binding site" evidence="8">
    <location>
        <position position="596"/>
    </location>
    <ligand>
        <name>Mg(2+)</name>
        <dbReference type="ChEBI" id="CHEBI:18420"/>
    </ligand>
</feature>
<dbReference type="Pfam" id="PF17216">
    <property type="entry name" value="Rrp44_CSD1"/>
    <property type="match status" value="1"/>
</dbReference>
<dbReference type="InterPro" id="IPR050180">
    <property type="entry name" value="RNR_Ribonuclease"/>
</dbReference>
<dbReference type="SMART" id="SM00955">
    <property type="entry name" value="RNB"/>
    <property type="match status" value="1"/>
</dbReference>
<evidence type="ECO:0000256" key="4">
    <source>
        <dbReference type="ARBA" id="ARBA00022801"/>
    </source>
</evidence>
<evidence type="ECO:0000313" key="12">
    <source>
        <dbReference type="WBParaSite" id="PSAMB.scaffold2819size21101.g19248.t1"/>
    </source>
</evidence>
<evidence type="ECO:0000256" key="3">
    <source>
        <dbReference type="ARBA" id="ARBA00022723"/>
    </source>
</evidence>
<dbReference type="SUPFAM" id="SSF50249">
    <property type="entry name" value="Nucleic acid-binding proteins"/>
    <property type="match status" value="3"/>
</dbReference>
<dbReference type="Pfam" id="PF17849">
    <property type="entry name" value="OB_Dis3"/>
    <property type="match status" value="1"/>
</dbReference>
<evidence type="ECO:0000256" key="2">
    <source>
        <dbReference type="ARBA" id="ARBA00022722"/>
    </source>
</evidence>
<feature type="compositionally biased region" description="Polar residues" evidence="9">
    <location>
        <begin position="99"/>
        <end position="109"/>
    </location>
</feature>
<reference evidence="12" key="1">
    <citation type="submission" date="2022-11" db="UniProtKB">
        <authorList>
            <consortium name="WormBaseParasite"/>
        </authorList>
    </citation>
    <scope>IDENTIFICATION</scope>
</reference>
<dbReference type="PANTHER" id="PTHR23355:SF9">
    <property type="entry name" value="DIS3-LIKE EXONUCLEASE 2"/>
    <property type="match status" value="1"/>
</dbReference>
<dbReference type="GO" id="GO:0000932">
    <property type="term" value="C:P-body"/>
    <property type="evidence" value="ECO:0007669"/>
    <property type="project" value="UniProtKB-SubCell"/>
</dbReference>
<feature type="site" description="Important for catalytic activity" evidence="8">
    <location>
        <position position="595"/>
    </location>
</feature>
<name>A0A914VYD6_9BILA</name>
<dbReference type="Gene3D" id="2.40.50.140">
    <property type="entry name" value="Nucleic acid-binding proteins"/>
    <property type="match status" value="1"/>
</dbReference>
<evidence type="ECO:0000256" key="5">
    <source>
        <dbReference type="ARBA" id="ARBA00022839"/>
    </source>
</evidence>
<dbReference type="InterPro" id="IPR028591">
    <property type="entry name" value="DIS3L2"/>
</dbReference>
<dbReference type="AlphaFoldDB" id="A0A914VYD6"/>
<keyword evidence="11" id="KW-1185">Reference proteome</keyword>
<evidence type="ECO:0000256" key="7">
    <source>
        <dbReference type="ARBA" id="ARBA00022884"/>
    </source>
</evidence>
<evidence type="ECO:0000256" key="6">
    <source>
        <dbReference type="ARBA" id="ARBA00022842"/>
    </source>
</evidence>
<dbReference type="Pfam" id="PF00773">
    <property type="entry name" value="RNB"/>
    <property type="match status" value="1"/>
</dbReference>
<accession>A0A914VYD6</accession>
<feature type="domain" description="RNB" evidence="10">
    <location>
        <begin position="575"/>
        <end position="925"/>
    </location>
</feature>
<dbReference type="GO" id="GO:0000175">
    <property type="term" value="F:3'-5'-RNA exonuclease activity"/>
    <property type="evidence" value="ECO:0007669"/>
    <property type="project" value="UniProtKB-UniRule"/>
</dbReference>
<dbReference type="GO" id="GO:0000956">
    <property type="term" value="P:nuclear-transcribed mRNA catabolic process"/>
    <property type="evidence" value="ECO:0007669"/>
    <property type="project" value="UniProtKB-UniRule"/>
</dbReference>
<keyword evidence="8" id="KW-0464">Manganese</keyword>
<feature type="compositionally biased region" description="Polar residues" evidence="9">
    <location>
        <begin position="138"/>
        <end position="147"/>
    </location>
</feature>